<evidence type="ECO:0000313" key="4">
    <source>
        <dbReference type="EMBL" id="CAG5077930.1"/>
    </source>
</evidence>
<dbReference type="InterPro" id="IPR036388">
    <property type="entry name" value="WH-like_DNA-bd_sf"/>
</dbReference>
<dbReference type="Gene3D" id="3.40.50.450">
    <property type="match status" value="1"/>
</dbReference>
<gene>
    <name evidence="4" type="primary">txxe 679-dprA</name>
    <name evidence="4" type="ORF">TXXE_01950</name>
</gene>
<feature type="domain" description="DprA winged helix" evidence="3">
    <location>
        <begin position="306"/>
        <end position="364"/>
    </location>
</feature>
<comment type="caution">
    <text evidence="4">The sequence shown here is derived from an EMBL/GenBank/DDBJ whole genome shotgun (WGS) entry which is preliminary data.</text>
</comment>
<sequence>MGQGWTRRDILLALHETEGVGPATIRELRERELLEACVHYSEEEWIEFGLPPLRADAVRRSLSRSFTEERKRLYAGMGVEWVTVEDEDYPELLRQLRNPPAVLYVQGRKELLNYPAYAVVGTRLPTAYGRQTARMLAERLSDVGITIVSGLARGIDACAHEAALRGSGSTIAVLGTPIGTIYPPQNAPLYQRIAEQGLLVSPFPLGTPGHPGLFPARNAVIAGMTRGTIVVEAAERSGSLITADLARDFDRELFAVPGMIGSPKSKGTNMLIKSEKAKLLTGPEDVMADLWLSEAGLESRRRVLEAARQAEEGMTEEERRIVQLLQEGPKTSDELAELTGIPFGHLHALLINLTLKRKIEQHPGSLYSVR</sequence>
<dbReference type="InterPro" id="IPR041614">
    <property type="entry name" value="DprA_WH"/>
</dbReference>
<evidence type="ECO:0000256" key="1">
    <source>
        <dbReference type="ARBA" id="ARBA00006525"/>
    </source>
</evidence>
<dbReference type="Proteomes" id="UP000681526">
    <property type="component" value="Unassembled WGS sequence"/>
</dbReference>
<reference evidence="4 5" key="1">
    <citation type="submission" date="2021-04" db="EMBL/GenBank/DDBJ databases">
        <authorList>
            <person name="Rakotoarivonina H."/>
        </authorList>
    </citation>
    <scope>NUCLEOTIDE SEQUENCE [LARGE SCALE GENOMIC DNA]</scope>
    <source>
        <strain evidence="4 5">XE</strain>
    </source>
</reference>
<organism evidence="4 5">
    <name type="scientific">Thermobacillus xylanilyticus</name>
    <dbReference type="NCBI Taxonomy" id="76633"/>
    <lineage>
        <taxon>Bacteria</taxon>
        <taxon>Bacillati</taxon>
        <taxon>Bacillota</taxon>
        <taxon>Bacilli</taxon>
        <taxon>Bacillales</taxon>
        <taxon>Paenibacillaceae</taxon>
        <taxon>Thermobacillus</taxon>
    </lineage>
</organism>
<accession>A0ABM8V016</accession>
<evidence type="ECO:0000259" key="3">
    <source>
        <dbReference type="Pfam" id="PF17782"/>
    </source>
</evidence>
<evidence type="ECO:0000259" key="2">
    <source>
        <dbReference type="Pfam" id="PF02481"/>
    </source>
</evidence>
<dbReference type="InterPro" id="IPR057666">
    <property type="entry name" value="DrpA_SLOG"/>
</dbReference>
<keyword evidence="5" id="KW-1185">Reference proteome</keyword>
<dbReference type="Gene3D" id="1.10.10.10">
    <property type="entry name" value="Winged helix-like DNA-binding domain superfamily/Winged helix DNA-binding domain"/>
    <property type="match status" value="1"/>
</dbReference>
<name>A0ABM8V016_THEXY</name>
<feature type="domain" description="Smf/DprA SLOG" evidence="2">
    <location>
        <begin position="82"/>
        <end position="289"/>
    </location>
</feature>
<dbReference type="PANTHER" id="PTHR43022">
    <property type="entry name" value="PROTEIN SMF"/>
    <property type="match status" value="1"/>
</dbReference>
<dbReference type="NCBIfam" id="TIGR00732">
    <property type="entry name" value="dprA"/>
    <property type="match status" value="1"/>
</dbReference>
<protein>
    <submittedName>
        <fullName evidence="4">DNA protecting protein DprA</fullName>
    </submittedName>
</protein>
<dbReference type="PANTHER" id="PTHR43022:SF1">
    <property type="entry name" value="PROTEIN SMF"/>
    <property type="match status" value="1"/>
</dbReference>
<evidence type="ECO:0000313" key="5">
    <source>
        <dbReference type="Proteomes" id="UP000681526"/>
    </source>
</evidence>
<dbReference type="RefSeq" id="WP_213483255.1">
    <property type="nucleotide sequence ID" value="NZ_CAJRAY010000006.1"/>
</dbReference>
<dbReference type="InterPro" id="IPR003488">
    <property type="entry name" value="DprA"/>
</dbReference>
<proteinExistence type="inferred from homology"/>
<comment type="similarity">
    <text evidence="1">Belongs to the DprA/Smf family.</text>
</comment>
<dbReference type="EMBL" id="CAJRAY010000006">
    <property type="protein sequence ID" value="CAG5077930.1"/>
    <property type="molecule type" value="Genomic_DNA"/>
</dbReference>
<dbReference type="Pfam" id="PF17782">
    <property type="entry name" value="WHD_DprA"/>
    <property type="match status" value="1"/>
</dbReference>
<dbReference type="SUPFAM" id="SSF102405">
    <property type="entry name" value="MCP/YpsA-like"/>
    <property type="match status" value="1"/>
</dbReference>
<dbReference type="Pfam" id="PF02481">
    <property type="entry name" value="DNA_processg_A"/>
    <property type="match status" value="1"/>
</dbReference>